<keyword evidence="4" id="KW-0067">ATP-binding</keyword>
<keyword evidence="3 8" id="KW-0347">Helicase</keyword>
<dbReference type="Proteomes" id="UP000885750">
    <property type="component" value="Unassembled WGS sequence"/>
</dbReference>
<evidence type="ECO:0000256" key="4">
    <source>
        <dbReference type="ARBA" id="ARBA00022840"/>
    </source>
</evidence>
<dbReference type="AlphaFoldDB" id="A0A7V2T1N0"/>
<dbReference type="Pfam" id="PF00271">
    <property type="entry name" value="Helicase_C"/>
    <property type="match status" value="1"/>
</dbReference>
<dbReference type="InterPro" id="IPR001650">
    <property type="entry name" value="Helicase_C-like"/>
</dbReference>
<feature type="coiled-coil region" evidence="5">
    <location>
        <begin position="295"/>
        <end position="329"/>
    </location>
</feature>
<dbReference type="CDD" id="cd18793">
    <property type="entry name" value="SF2_C_SNF"/>
    <property type="match status" value="1"/>
</dbReference>
<keyword evidence="5" id="KW-0175">Coiled coil</keyword>
<dbReference type="SMART" id="SM00487">
    <property type="entry name" value="DEXDc"/>
    <property type="match status" value="1"/>
</dbReference>
<evidence type="ECO:0000259" key="7">
    <source>
        <dbReference type="PROSITE" id="PS51194"/>
    </source>
</evidence>
<dbReference type="CDD" id="cd18011">
    <property type="entry name" value="DEXDc_RapA"/>
    <property type="match status" value="1"/>
</dbReference>
<dbReference type="InterPro" id="IPR014001">
    <property type="entry name" value="Helicase_ATP-bd"/>
</dbReference>
<keyword evidence="2" id="KW-0378">Hydrolase</keyword>
<dbReference type="InterPro" id="IPR057342">
    <property type="entry name" value="DEXDc_RapA"/>
</dbReference>
<feature type="domain" description="Helicase ATP-binding" evidence="6">
    <location>
        <begin position="12"/>
        <end position="184"/>
    </location>
</feature>
<evidence type="ECO:0000256" key="1">
    <source>
        <dbReference type="ARBA" id="ARBA00022741"/>
    </source>
</evidence>
<gene>
    <name evidence="8" type="ORF">ENJ51_09380</name>
</gene>
<dbReference type="EMBL" id="DRMS01000349">
    <property type="protein sequence ID" value="HFC93010.1"/>
    <property type="molecule type" value="Genomic_DNA"/>
</dbReference>
<dbReference type="Pfam" id="PF00176">
    <property type="entry name" value="SNF2-rel_dom"/>
    <property type="match status" value="1"/>
</dbReference>
<evidence type="ECO:0000313" key="8">
    <source>
        <dbReference type="EMBL" id="HFC93010.1"/>
    </source>
</evidence>
<dbReference type="SUPFAM" id="SSF52540">
    <property type="entry name" value="P-loop containing nucleoside triphosphate hydrolases"/>
    <property type="match status" value="2"/>
</dbReference>
<name>A0A7V2T1N0_LEUMU</name>
<dbReference type="InterPro" id="IPR000330">
    <property type="entry name" value="SNF2_N"/>
</dbReference>
<protein>
    <submittedName>
        <fullName evidence="8">DEAD/DEAH box helicase</fullName>
    </submittedName>
</protein>
<sequence length="904" mass="103893">MNPHQIQAALFALRSPLSKGVILADEVGLGKTIEACLVLAQRWAEQKRTLLLIVPATLRKQWSQELLDKFALPSVILEAKNYNKAKKEGITNPFDVKNWQDAAIVIVSYEFAAGKKLELERLPWDLVVFDEAHKLRNIYKKEGAKIAKALSSALLNCPKILMTATPLQNSLLELYGLVSVIDDYFFGNLASFKARYSGTNIAPEELDLLRKRLSTIVNRTLRKQVQETGSFNFTRRYSITEDFTPSTQEQALYDQVSNYLMRDDLIAVKPMAKHLVTLVIRKILASSSYAIQGTLEKMISRLEDKTSLVENLQTDFEAMQELHGNEENDTTENIAPHALQEEIKTLSHFKQLATNIDKNAKAEALQRVLLRAFEMTERLGGARKAVIFTESIRTQSWLFKLLSKHGFNDNIVLLNGSNNDPNSQKIYRDWLKKHKDSVRISGSKSADMKAALVDKFRDDSTIMISTEAGAEGINLQFCSLLINYDLPWNPQRVEQRIGRIHRYGQKHDVVVVNFINKGNRADERVFELLSEKFQLFEGVFGASDEILGSIESGIDIERRINAIYQKCRSEKVINKEFDILQKELKIDIENQVKNTSHSIFETFDTDVIKRLNMQHEKTAQKIGTYQHMMMRLAKAELPNAQFEKDSFYYNGICYDLNWPQAEAHNAQFFRPNEGLGKKVLAQAKARNLASSAQLDFDYSQLETQRSDVKHYIGQSGELIIEKYTIKTLKQKQEFLLVSACTDNGDILAAETAHRLLLIPAKVEEIQIDLKQKSLLDNNLQTLRNQHFAKAEQDNEQYYEEETEKLEYWSTDRRIALNIKMRQLDKEISNARRFARQLPTLKEKIQAKRALKKLERERDNTMLNYHEEKKKIEAQEDKLLDEVAEALEMQTETKPLFSLRWTLKG</sequence>
<dbReference type="InterPro" id="IPR049730">
    <property type="entry name" value="SNF2/RAD54-like_C"/>
</dbReference>
<dbReference type="PANTHER" id="PTHR10799">
    <property type="entry name" value="SNF2/RAD54 HELICASE FAMILY"/>
    <property type="match status" value="1"/>
</dbReference>
<keyword evidence="1" id="KW-0547">Nucleotide-binding</keyword>
<evidence type="ECO:0000256" key="5">
    <source>
        <dbReference type="SAM" id="Coils"/>
    </source>
</evidence>
<accession>A0A7V2T1N0</accession>
<dbReference type="PROSITE" id="PS51194">
    <property type="entry name" value="HELICASE_CTER"/>
    <property type="match status" value="1"/>
</dbReference>
<feature type="domain" description="Helicase C-terminal" evidence="7">
    <location>
        <begin position="364"/>
        <end position="554"/>
    </location>
</feature>
<evidence type="ECO:0000259" key="6">
    <source>
        <dbReference type="PROSITE" id="PS51192"/>
    </source>
</evidence>
<evidence type="ECO:0000256" key="2">
    <source>
        <dbReference type="ARBA" id="ARBA00022801"/>
    </source>
</evidence>
<dbReference type="GO" id="GO:0004386">
    <property type="term" value="F:helicase activity"/>
    <property type="evidence" value="ECO:0007669"/>
    <property type="project" value="UniProtKB-KW"/>
</dbReference>
<reference evidence="8" key="1">
    <citation type="journal article" date="2020" name="mSystems">
        <title>Genome- and Community-Level Interaction Insights into Carbon Utilization and Element Cycling Functions of Hydrothermarchaeota in Hydrothermal Sediment.</title>
        <authorList>
            <person name="Zhou Z."/>
            <person name="Liu Y."/>
            <person name="Xu W."/>
            <person name="Pan J."/>
            <person name="Luo Z.H."/>
            <person name="Li M."/>
        </authorList>
    </citation>
    <scope>NUCLEOTIDE SEQUENCE [LARGE SCALE GENOMIC DNA]</scope>
    <source>
        <strain evidence="8">HyVt-493</strain>
    </source>
</reference>
<dbReference type="SMART" id="SM00490">
    <property type="entry name" value="HELICc"/>
    <property type="match status" value="1"/>
</dbReference>
<dbReference type="InterPro" id="IPR027417">
    <property type="entry name" value="P-loop_NTPase"/>
</dbReference>
<dbReference type="InterPro" id="IPR038718">
    <property type="entry name" value="SNF2-like_sf"/>
</dbReference>
<dbReference type="Gene3D" id="3.40.50.10810">
    <property type="entry name" value="Tandem AAA-ATPase domain"/>
    <property type="match status" value="1"/>
</dbReference>
<evidence type="ECO:0000256" key="3">
    <source>
        <dbReference type="ARBA" id="ARBA00022806"/>
    </source>
</evidence>
<organism evidence="8">
    <name type="scientific">Leucothrix mucor</name>
    <dbReference type="NCBI Taxonomy" id="45248"/>
    <lineage>
        <taxon>Bacteria</taxon>
        <taxon>Pseudomonadati</taxon>
        <taxon>Pseudomonadota</taxon>
        <taxon>Gammaproteobacteria</taxon>
        <taxon>Thiotrichales</taxon>
        <taxon>Thiotrichaceae</taxon>
        <taxon>Leucothrix</taxon>
    </lineage>
</organism>
<comment type="caution">
    <text evidence="8">The sequence shown here is derived from an EMBL/GenBank/DDBJ whole genome shotgun (WGS) entry which is preliminary data.</text>
</comment>
<dbReference type="GO" id="GO:0005524">
    <property type="term" value="F:ATP binding"/>
    <property type="evidence" value="ECO:0007669"/>
    <property type="project" value="UniProtKB-KW"/>
</dbReference>
<dbReference type="PROSITE" id="PS51192">
    <property type="entry name" value="HELICASE_ATP_BIND_1"/>
    <property type="match status" value="1"/>
</dbReference>
<dbReference type="Gene3D" id="3.40.50.300">
    <property type="entry name" value="P-loop containing nucleotide triphosphate hydrolases"/>
    <property type="match status" value="1"/>
</dbReference>
<feature type="coiled-coil region" evidence="5">
    <location>
        <begin position="843"/>
        <end position="888"/>
    </location>
</feature>
<dbReference type="GO" id="GO:0016787">
    <property type="term" value="F:hydrolase activity"/>
    <property type="evidence" value="ECO:0007669"/>
    <property type="project" value="UniProtKB-KW"/>
</dbReference>
<proteinExistence type="predicted"/>